<dbReference type="PANTHER" id="PTHR33318:SF7">
    <property type="entry name" value="PROTEIN JASON"/>
    <property type="match status" value="1"/>
</dbReference>
<dbReference type="PANTHER" id="PTHR33318">
    <property type="entry name" value="ASPARTYL/GLUTAMYL-TRNA(ASN/GLN) AMIDOTRANSFERASE SUBUNIT"/>
    <property type="match status" value="1"/>
</dbReference>
<evidence type="ECO:0000313" key="3">
    <source>
        <dbReference type="Proteomes" id="UP000595140"/>
    </source>
</evidence>
<feature type="region of interest" description="Disordered" evidence="1">
    <location>
        <begin position="411"/>
        <end position="436"/>
    </location>
</feature>
<sequence length="455" mass="49865">MGCFFGCFRLGRFGSRAGRHLPPSDNASPSPCVSGANEPVASRNRSPLSSLFISEENEEHSSLQTKGVEKLGCPTPVLELDVNELKDQAKFLKACGTLPETPIEIRKLSIKGNNKRREDLSPQKAELDQPLKFGSWLPDTPIENQDLELQPNNSPKPTKVCDEWVKGSGSSLHTPSSCMTYDEESNSISISSSSPPIGPSVTACRQRHVHFDCQSDRKPTEVTSRNTKPSPYPTPLKLTDEMQTPGTVFSTHLPNGKNPRIRSQYVYAVLNPIENVSQLKKVTDEEDFVSIQDSNSKSSLSEVNLTPKTGLTETTENNVNVEASLSSWLKPPFNQQSGAHSGIPQGDRPILGMVAAHWTESEVSHVSPKWWDGNGIPNSTHKYKEDQKVSWHATPFEERLEKALSEETLVSQRKMASGSPISCKESEESDTAISQFCSKSHPDANALSLANAVGS</sequence>
<dbReference type="AlphaFoldDB" id="A0A484MQX0"/>
<name>A0A484MQX0_9ASTE</name>
<evidence type="ECO:0000313" key="2">
    <source>
        <dbReference type="EMBL" id="VFQ90897.1"/>
    </source>
</evidence>
<dbReference type="InterPro" id="IPR039300">
    <property type="entry name" value="JASON"/>
</dbReference>
<dbReference type="Proteomes" id="UP000595140">
    <property type="component" value="Unassembled WGS sequence"/>
</dbReference>
<dbReference type="GO" id="GO:0007142">
    <property type="term" value="P:male meiosis II"/>
    <property type="evidence" value="ECO:0007669"/>
    <property type="project" value="InterPro"/>
</dbReference>
<dbReference type="OrthoDB" id="1932581at2759"/>
<gene>
    <name evidence="2" type="ORF">CCAM_LOCUS32673</name>
</gene>
<reference evidence="2 3" key="1">
    <citation type="submission" date="2018-04" db="EMBL/GenBank/DDBJ databases">
        <authorList>
            <person name="Vogel A."/>
        </authorList>
    </citation>
    <scope>NUCLEOTIDE SEQUENCE [LARGE SCALE GENOMIC DNA]</scope>
</reference>
<feature type="region of interest" description="Disordered" evidence="1">
    <location>
        <begin position="18"/>
        <end position="50"/>
    </location>
</feature>
<accession>A0A484MQX0</accession>
<feature type="region of interest" description="Disordered" evidence="1">
    <location>
        <begin position="215"/>
        <end position="241"/>
    </location>
</feature>
<keyword evidence="3" id="KW-1185">Reference proteome</keyword>
<protein>
    <recommendedName>
        <fullName evidence="4">Protein JASON</fullName>
    </recommendedName>
</protein>
<organism evidence="2 3">
    <name type="scientific">Cuscuta campestris</name>
    <dbReference type="NCBI Taxonomy" id="132261"/>
    <lineage>
        <taxon>Eukaryota</taxon>
        <taxon>Viridiplantae</taxon>
        <taxon>Streptophyta</taxon>
        <taxon>Embryophyta</taxon>
        <taxon>Tracheophyta</taxon>
        <taxon>Spermatophyta</taxon>
        <taxon>Magnoliopsida</taxon>
        <taxon>eudicotyledons</taxon>
        <taxon>Gunneridae</taxon>
        <taxon>Pentapetalae</taxon>
        <taxon>asterids</taxon>
        <taxon>lamiids</taxon>
        <taxon>Solanales</taxon>
        <taxon>Convolvulaceae</taxon>
        <taxon>Cuscuteae</taxon>
        <taxon>Cuscuta</taxon>
        <taxon>Cuscuta subgen. Grammica</taxon>
        <taxon>Cuscuta sect. Cleistogrammica</taxon>
    </lineage>
</organism>
<proteinExistence type="predicted"/>
<evidence type="ECO:0008006" key="4">
    <source>
        <dbReference type="Google" id="ProtNLM"/>
    </source>
</evidence>
<dbReference type="EMBL" id="OOIL02004257">
    <property type="protein sequence ID" value="VFQ90897.1"/>
    <property type="molecule type" value="Genomic_DNA"/>
</dbReference>
<evidence type="ECO:0000256" key="1">
    <source>
        <dbReference type="SAM" id="MobiDB-lite"/>
    </source>
</evidence>